<evidence type="ECO:0000256" key="3">
    <source>
        <dbReference type="ARBA" id="ARBA00023163"/>
    </source>
</evidence>
<feature type="domain" description="HTH gntR-type" evidence="4">
    <location>
        <begin position="9"/>
        <end position="77"/>
    </location>
</feature>
<dbReference type="PANTHER" id="PTHR43537">
    <property type="entry name" value="TRANSCRIPTIONAL REGULATOR, GNTR FAMILY"/>
    <property type="match status" value="1"/>
</dbReference>
<organism evidence="5 6">
    <name type="scientific">Oceanobacillus oncorhynchi</name>
    <dbReference type="NCBI Taxonomy" id="545501"/>
    <lineage>
        <taxon>Bacteria</taxon>
        <taxon>Bacillati</taxon>
        <taxon>Bacillota</taxon>
        <taxon>Bacilli</taxon>
        <taxon>Bacillales</taxon>
        <taxon>Bacillaceae</taxon>
        <taxon>Oceanobacillus</taxon>
    </lineage>
</organism>
<protein>
    <submittedName>
        <fullName evidence="5">HTH-type transcriptional regulator LutR</fullName>
    </submittedName>
</protein>
<dbReference type="EMBL" id="CDGG01000001">
    <property type="protein sequence ID" value="CEI82192.1"/>
    <property type="molecule type" value="Genomic_DNA"/>
</dbReference>
<dbReference type="InterPro" id="IPR011711">
    <property type="entry name" value="GntR_C"/>
</dbReference>
<evidence type="ECO:0000313" key="6">
    <source>
        <dbReference type="Proteomes" id="UP000040453"/>
    </source>
</evidence>
<dbReference type="Gene3D" id="1.20.120.530">
    <property type="entry name" value="GntR ligand-binding domain-like"/>
    <property type="match status" value="1"/>
</dbReference>
<name>A0A0A1MRE9_9BACI</name>
<sequence length="237" mass="27080">MEYKRIKTEKIYEQVADSLIGMIKDGRLKSGDKLDSVEQLAKSFGVGRSAIREALSGLRSMGLVEMRQGEGTYVKAFDAELFTLPVSTAFLMKQNDVKELYQVRKILEVGTAAYAAESYTDKDLEKMEAALQLMADAKGNDQLSEQADTDFHLAVAQATQMNLLIHLMGSVSELMSETIREARRILLYTEDRSHILYEEHERIYQAIKNRQADQAREKMYEHLENVEQLLFQELDKN</sequence>
<evidence type="ECO:0000313" key="5">
    <source>
        <dbReference type="EMBL" id="CEI82192.1"/>
    </source>
</evidence>
<dbReference type="RefSeq" id="WP_042531843.1">
    <property type="nucleotide sequence ID" value="NZ_CDGG01000001.1"/>
</dbReference>
<dbReference type="SMART" id="SM00345">
    <property type="entry name" value="HTH_GNTR"/>
    <property type="match status" value="1"/>
</dbReference>
<dbReference type="Pfam" id="PF07729">
    <property type="entry name" value="FCD"/>
    <property type="match status" value="1"/>
</dbReference>
<gene>
    <name evidence="5" type="primary">lutR_4</name>
    <name evidence="5" type="ORF">BN997_02051</name>
</gene>
<dbReference type="SMART" id="SM00895">
    <property type="entry name" value="FCD"/>
    <property type="match status" value="1"/>
</dbReference>
<dbReference type="SUPFAM" id="SSF46785">
    <property type="entry name" value="Winged helix' DNA-binding domain"/>
    <property type="match status" value="1"/>
</dbReference>
<dbReference type="OrthoDB" id="9782299at2"/>
<dbReference type="Pfam" id="PF00392">
    <property type="entry name" value="GntR"/>
    <property type="match status" value="1"/>
</dbReference>
<dbReference type="GO" id="GO:0003700">
    <property type="term" value="F:DNA-binding transcription factor activity"/>
    <property type="evidence" value="ECO:0007669"/>
    <property type="project" value="InterPro"/>
</dbReference>
<dbReference type="SUPFAM" id="SSF48008">
    <property type="entry name" value="GntR ligand-binding domain-like"/>
    <property type="match status" value="1"/>
</dbReference>
<evidence type="ECO:0000256" key="2">
    <source>
        <dbReference type="ARBA" id="ARBA00023125"/>
    </source>
</evidence>
<dbReference type="InterPro" id="IPR036388">
    <property type="entry name" value="WH-like_DNA-bd_sf"/>
</dbReference>
<keyword evidence="1" id="KW-0805">Transcription regulation</keyword>
<evidence type="ECO:0000256" key="1">
    <source>
        <dbReference type="ARBA" id="ARBA00023015"/>
    </source>
</evidence>
<dbReference type="InterPro" id="IPR000524">
    <property type="entry name" value="Tscrpt_reg_HTH_GntR"/>
</dbReference>
<keyword evidence="3" id="KW-0804">Transcription</keyword>
<dbReference type="Proteomes" id="UP000040453">
    <property type="component" value="Unassembled WGS sequence"/>
</dbReference>
<keyword evidence="6" id="KW-1185">Reference proteome</keyword>
<dbReference type="PRINTS" id="PR00035">
    <property type="entry name" value="HTHGNTR"/>
</dbReference>
<dbReference type="InterPro" id="IPR008920">
    <property type="entry name" value="TF_FadR/GntR_C"/>
</dbReference>
<dbReference type="GO" id="GO:0003677">
    <property type="term" value="F:DNA binding"/>
    <property type="evidence" value="ECO:0007669"/>
    <property type="project" value="UniProtKB-KW"/>
</dbReference>
<accession>A0A0A1MRE9</accession>
<proteinExistence type="predicted"/>
<dbReference type="PROSITE" id="PS50949">
    <property type="entry name" value="HTH_GNTR"/>
    <property type="match status" value="1"/>
</dbReference>
<keyword evidence="2" id="KW-0238">DNA-binding</keyword>
<dbReference type="STRING" id="545501.BN997_02051"/>
<dbReference type="Gene3D" id="1.10.10.10">
    <property type="entry name" value="Winged helix-like DNA-binding domain superfamily/Winged helix DNA-binding domain"/>
    <property type="match status" value="1"/>
</dbReference>
<dbReference type="AlphaFoldDB" id="A0A0A1MRE9"/>
<dbReference type="InterPro" id="IPR036390">
    <property type="entry name" value="WH_DNA-bd_sf"/>
</dbReference>
<evidence type="ECO:0000259" key="4">
    <source>
        <dbReference type="PROSITE" id="PS50949"/>
    </source>
</evidence>
<dbReference type="CDD" id="cd07377">
    <property type="entry name" value="WHTH_GntR"/>
    <property type="match status" value="1"/>
</dbReference>
<dbReference type="PANTHER" id="PTHR43537:SF5">
    <property type="entry name" value="UXU OPERON TRANSCRIPTIONAL REGULATOR"/>
    <property type="match status" value="1"/>
</dbReference>
<reference evidence="5 6" key="1">
    <citation type="submission" date="2014-11" db="EMBL/GenBank/DDBJ databases">
        <authorList>
            <person name="Urmite Genomes Urmite Genomes"/>
        </authorList>
    </citation>
    <scope>NUCLEOTIDE SEQUENCE [LARGE SCALE GENOMIC DNA]</scope>
    <source>
        <strain evidence="5 6">Oc5</strain>
    </source>
</reference>